<organism evidence="3 5">
    <name type="scientific">Testudinibacter aquarius</name>
    <dbReference type="NCBI Taxonomy" id="1524974"/>
    <lineage>
        <taxon>Bacteria</taxon>
        <taxon>Pseudomonadati</taxon>
        <taxon>Pseudomonadota</taxon>
        <taxon>Gammaproteobacteria</taxon>
        <taxon>Pasteurellales</taxon>
        <taxon>Pasteurellaceae</taxon>
        <taxon>Testudinibacter</taxon>
    </lineage>
</organism>
<dbReference type="EMBL" id="SMCP01000002">
    <property type="protein sequence ID" value="TCV89400.1"/>
    <property type="molecule type" value="Genomic_DNA"/>
</dbReference>
<dbReference type="AlphaFoldDB" id="A0A4R3YBQ9"/>
<dbReference type="Proteomes" id="UP000305526">
    <property type="component" value="Unassembled WGS sequence"/>
</dbReference>
<feature type="chain" id="PRO_5020781563" evidence="1">
    <location>
        <begin position="22"/>
        <end position="339"/>
    </location>
</feature>
<feature type="signal peptide" evidence="1">
    <location>
        <begin position="1"/>
        <end position="21"/>
    </location>
</feature>
<feature type="domain" description="GP-PDE" evidence="2">
    <location>
        <begin position="44"/>
        <end position="328"/>
    </location>
</feature>
<evidence type="ECO:0000256" key="1">
    <source>
        <dbReference type="SAM" id="SignalP"/>
    </source>
</evidence>
<dbReference type="PANTHER" id="PTHR46320">
    <property type="entry name" value="GLYCEROPHOSPHODIESTER PHOSPHODIESTERASE 1"/>
    <property type="match status" value="1"/>
</dbReference>
<dbReference type="SUPFAM" id="SSF51695">
    <property type="entry name" value="PLC-like phosphodiesterases"/>
    <property type="match status" value="1"/>
</dbReference>
<keyword evidence="1" id="KW-0732">Signal</keyword>
<gene>
    <name evidence="3" type="ORF">EDC16_102277</name>
    <name evidence="4" type="ORF">FHQ21_09520</name>
</gene>
<dbReference type="GO" id="GO:0008889">
    <property type="term" value="F:glycerophosphodiester phosphodiesterase activity"/>
    <property type="evidence" value="ECO:0007669"/>
    <property type="project" value="TreeGrafter"/>
</dbReference>
<dbReference type="GO" id="GO:0006644">
    <property type="term" value="P:phospholipid metabolic process"/>
    <property type="evidence" value="ECO:0007669"/>
    <property type="project" value="TreeGrafter"/>
</dbReference>
<evidence type="ECO:0000313" key="4">
    <source>
        <dbReference type="EMBL" id="TNG90094.1"/>
    </source>
</evidence>
<dbReference type="GO" id="GO:0005886">
    <property type="term" value="C:plasma membrane"/>
    <property type="evidence" value="ECO:0007669"/>
    <property type="project" value="TreeGrafter"/>
</dbReference>
<dbReference type="CDD" id="cd08566">
    <property type="entry name" value="GDPD_AtGDE_like"/>
    <property type="match status" value="1"/>
</dbReference>
<dbReference type="InterPro" id="IPR017946">
    <property type="entry name" value="PLC-like_Pdiesterase_TIM-brl"/>
</dbReference>
<dbReference type="Pfam" id="PF03009">
    <property type="entry name" value="GDPD"/>
    <property type="match status" value="1"/>
</dbReference>
<evidence type="ECO:0000313" key="5">
    <source>
        <dbReference type="Proteomes" id="UP000294619"/>
    </source>
</evidence>
<dbReference type="InterPro" id="IPR030395">
    <property type="entry name" value="GP_PDE_dom"/>
</dbReference>
<dbReference type="PANTHER" id="PTHR46320:SF1">
    <property type="entry name" value="GLYCEROPHOSPHODIESTER PHOSPHODIESTERASE 1"/>
    <property type="match status" value="1"/>
</dbReference>
<dbReference type="PROSITE" id="PS51704">
    <property type="entry name" value="GP_PDE"/>
    <property type="match status" value="1"/>
</dbReference>
<dbReference type="Proteomes" id="UP000294619">
    <property type="component" value="Unassembled WGS sequence"/>
</dbReference>
<protein>
    <submittedName>
        <fullName evidence="4">Glycerophosphodiester phosphodiesterase family protein</fullName>
    </submittedName>
    <submittedName>
        <fullName evidence="3">Glycerophosphoryl diester phosphodiesterase</fullName>
    </submittedName>
</protein>
<dbReference type="Gene3D" id="3.20.20.190">
    <property type="entry name" value="Phosphatidylinositol (PI) phosphodiesterase"/>
    <property type="match status" value="1"/>
</dbReference>
<evidence type="ECO:0000313" key="6">
    <source>
        <dbReference type="Proteomes" id="UP000305526"/>
    </source>
</evidence>
<sequence length="339" mass="38483">MKYTIGALVLFLSLTALSATAMAPTHVDAILERLNNANDHRDHVMVVAHRGLWNKNGQTIYPEASISSVRKAIELEIEVVEQDIRKSKDGVFFVLHDDELERTTTCSGSAKEKTMQELKQCKLKIVNQGQETATDEQIPTLEELYVEIKGHILLNLDNKISYEEFPAMFELAKKHGVEKQILASVNQNTPEQRESAKKINADLAQYGVNLMPNIYDNNVDFTLYKTILAEYQPKLVQLRNAHKIDGPLTQDGGIFFSPESLELAKKYNTHYWINTLYDPGTTPGLRSGGRGDEMAFYAKLPSEVYGFWAKKGVTMFQTDEPEFLLQWLSENGYRKPYNN</sequence>
<keyword evidence="6" id="KW-1185">Reference proteome</keyword>
<reference evidence="3 5" key="1">
    <citation type="submission" date="2019-03" db="EMBL/GenBank/DDBJ databases">
        <title>Genomic Encyclopedia of Type Strains, Phase IV (KMG-IV): sequencing the most valuable type-strain genomes for metagenomic binning, comparative biology and taxonomic classification.</title>
        <authorList>
            <person name="Goeker M."/>
        </authorList>
    </citation>
    <scope>NUCLEOTIDE SEQUENCE [LARGE SCALE GENOMIC DNA]</scope>
    <source>
        <strain evidence="3 5">DSM 28140</strain>
    </source>
</reference>
<comment type="caution">
    <text evidence="3">The sequence shown here is derived from an EMBL/GenBank/DDBJ whole genome shotgun (WGS) entry which is preliminary data.</text>
</comment>
<dbReference type="RefSeq" id="WP_132965282.1">
    <property type="nucleotide sequence ID" value="NZ_LEKL01000012.1"/>
</dbReference>
<dbReference type="GO" id="GO:0070291">
    <property type="term" value="P:N-acylethanolamine metabolic process"/>
    <property type="evidence" value="ECO:0007669"/>
    <property type="project" value="TreeGrafter"/>
</dbReference>
<reference evidence="4 6" key="2">
    <citation type="submission" date="2019-05" db="EMBL/GenBank/DDBJ databases">
        <title>Pasteurellaceae isolates from reptiles.</title>
        <authorList>
            <person name="Bojesen A.M."/>
            <person name="Lund E."/>
        </authorList>
    </citation>
    <scope>NUCLEOTIDE SEQUENCE [LARGE SCALE GENOMIC DNA]</scope>
    <source>
        <strain evidence="4 6">ELNT2x</strain>
    </source>
</reference>
<dbReference type="GO" id="GO:0006580">
    <property type="term" value="P:ethanolamine metabolic process"/>
    <property type="evidence" value="ECO:0007669"/>
    <property type="project" value="TreeGrafter"/>
</dbReference>
<evidence type="ECO:0000313" key="3">
    <source>
        <dbReference type="EMBL" id="TCV89400.1"/>
    </source>
</evidence>
<proteinExistence type="predicted"/>
<evidence type="ECO:0000259" key="2">
    <source>
        <dbReference type="PROSITE" id="PS51704"/>
    </source>
</evidence>
<name>A0A4R3YBQ9_9PAST</name>
<accession>A0A4R3YBQ9</accession>
<dbReference type="EMBL" id="VDGV01000086">
    <property type="protein sequence ID" value="TNG90094.1"/>
    <property type="molecule type" value="Genomic_DNA"/>
</dbReference>